<keyword evidence="1" id="KW-0732">Signal</keyword>
<dbReference type="EMBL" id="CP040908">
    <property type="protein sequence ID" value="QLL57771.1"/>
    <property type="molecule type" value="Genomic_DNA"/>
</dbReference>
<dbReference type="AlphaFoldDB" id="A0A7H9DSR2"/>
<proteinExistence type="predicted"/>
<evidence type="ECO:0000256" key="1">
    <source>
        <dbReference type="SAM" id="SignalP"/>
    </source>
</evidence>
<protein>
    <recommendedName>
        <fullName evidence="4">Lipoprotein</fullName>
    </recommendedName>
</protein>
<evidence type="ECO:0000313" key="3">
    <source>
        <dbReference type="Proteomes" id="UP000510643"/>
    </source>
</evidence>
<accession>A0A7H9DSR2</accession>
<dbReference type="KEGG" id="efal:FH779_06615"/>
<dbReference type="GeneID" id="78401121"/>
<evidence type="ECO:0008006" key="4">
    <source>
        <dbReference type="Google" id="ProtNLM"/>
    </source>
</evidence>
<dbReference type="Proteomes" id="UP000510643">
    <property type="component" value="Chromosome"/>
</dbReference>
<feature type="chain" id="PRO_5028800515" description="Lipoprotein" evidence="1">
    <location>
        <begin position="19"/>
        <end position="129"/>
    </location>
</feature>
<reference evidence="2 3" key="1">
    <citation type="submission" date="2019-06" db="EMBL/GenBank/DDBJ databases">
        <title>Emergence of pandrug resistant Empedobacter falsenii in China.</title>
        <authorList>
            <person name="Dong N."/>
            <person name="Chen S."/>
            <person name="Zhang R."/>
        </authorList>
    </citation>
    <scope>NUCLEOTIDE SEQUENCE [LARGE SCALE GENOMIC DNA]</scope>
    <source>
        <strain evidence="2 3">1681-1</strain>
    </source>
</reference>
<keyword evidence="3" id="KW-1185">Reference proteome</keyword>
<dbReference type="RefSeq" id="WP_180906469.1">
    <property type="nucleotide sequence ID" value="NZ_CP040908.1"/>
</dbReference>
<sequence length="129" mass="14530">MIKKITLIITLISLNSCATNNSISPIIGTWEADFDGCIETWIIDNKGNRISISGEEETNNKFIIKKLEENIYKMTDTRLRTNSKPDCSGEIVDIPIGNVTNGIIKFQGNDRFILCNTEECLENSPFIKK</sequence>
<evidence type="ECO:0000313" key="2">
    <source>
        <dbReference type="EMBL" id="QLL57771.1"/>
    </source>
</evidence>
<gene>
    <name evidence="2" type="ORF">FH779_06615</name>
</gene>
<name>A0A7H9DSR2_9FLAO</name>
<feature type="signal peptide" evidence="1">
    <location>
        <begin position="1"/>
        <end position="18"/>
    </location>
</feature>
<organism evidence="2 3">
    <name type="scientific">Empedobacter falsenii</name>
    <dbReference type="NCBI Taxonomy" id="343874"/>
    <lineage>
        <taxon>Bacteria</taxon>
        <taxon>Pseudomonadati</taxon>
        <taxon>Bacteroidota</taxon>
        <taxon>Flavobacteriia</taxon>
        <taxon>Flavobacteriales</taxon>
        <taxon>Weeksellaceae</taxon>
        <taxon>Empedobacter</taxon>
    </lineage>
</organism>